<gene>
    <name evidence="2" type="ORF">HMPREF3192_01374</name>
</gene>
<reference evidence="3" key="1">
    <citation type="submission" date="2016-01" db="EMBL/GenBank/DDBJ databases">
        <authorList>
            <person name="Mitreva M."/>
            <person name="Pepin K.H."/>
            <person name="Mihindukulasuriya K.A."/>
            <person name="Fulton R."/>
            <person name="Fronick C."/>
            <person name="O'Laughlin M."/>
            <person name="Miner T."/>
            <person name="Herter B."/>
            <person name="Rosa B.A."/>
            <person name="Cordes M."/>
            <person name="Tomlinson C."/>
            <person name="Wollam A."/>
            <person name="Palsikar V.B."/>
            <person name="Mardis E.R."/>
            <person name="Wilson R.K."/>
        </authorList>
    </citation>
    <scope>NUCLEOTIDE SEQUENCE [LARGE SCALE GENOMIC DNA]</scope>
    <source>
        <strain evidence="3">DNF00019</strain>
    </source>
</reference>
<sequence>MSFFQELPLIRSCHMSISRRLTEADRARVLDYISKEPEVTTFILGDIEQFGLTDPVCVFALVNDDGSWDSIVVKFYTNFVCYSQHDHFDVLSMVTLIKEEASQLYYGSINGPHDIIAALAPYFDNLSLISSHLARLDKLKSDQVAPAPEGSVIRRLGEDDYDEYFALLASTDEYHELYRDGHSIELAKKQKRADAAHGCVSYGVFYKDKLVSVASTSANNSKSAMIVGVCTHKDRRNFGLATAVVAQLCQDELAAGKQFLTLFYDNPTAGHIYERIGFESVAQYAMLR</sequence>
<dbReference type="PATRIC" id="fig|1393034.3.peg.1337"/>
<evidence type="ECO:0000259" key="1">
    <source>
        <dbReference type="PROSITE" id="PS51186"/>
    </source>
</evidence>
<evidence type="ECO:0000313" key="3">
    <source>
        <dbReference type="Proteomes" id="UP000070675"/>
    </source>
</evidence>
<dbReference type="PROSITE" id="PS51186">
    <property type="entry name" value="GNAT"/>
    <property type="match status" value="1"/>
</dbReference>
<protein>
    <submittedName>
        <fullName evidence="2">Acetyltransferase, GNAT family</fullName>
    </submittedName>
</protein>
<dbReference type="AlphaFoldDB" id="A0A133XQ06"/>
<dbReference type="InterPro" id="IPR027365">
    <property type="entry name" value="GNAT_acetyltra_YdfB-like"/>
</dbReference>
<dbReference type="InterPro" id="IPR000182">
    <property type="entry name" value="GNAT_dom"/>
</dbReference>
<keyword evidence="3" id="KW-1185">Reference proteome</keyword>
<dbReference type="Proteomes" id="UP000070675">
    <property type="component" value="Unassembled WGS sequence"/>
</dbReference>
<feature type="domain" description="N-acetyltransferase" evidence="1">
    <location>
        <begin position="151"/>
        <end position="288"/>
    </location>
</feature>
<dbReference type="SUPFAM" id="SSF55729">
    <property type="entry name" value="Acyl-CoA N-acyltransferases (Nat)"/>
    <property type="match status" value="1"/>
</dbReference>
<proteinExistence type="predicted"/>
<comment type="caution">
    <text evidence="2">The sequence shown here is derived from an EMBL/GenBank/DDBJ whole genome shotgun (WGS) entry which is preliminary data.</text>
</comment>
<dbReference type="STRING" id="1393034.HMPREF3192_01374"/>
<dbReference type="Gene3D" id="3.40.630.30">
    <property type="match status" value="1"/>
</dbReference>
<organism evidence="2 3">
    <name type="scientific">Atopobium deltae</name>
    <dbReference type="NCBI Taxonomy" id="1393034"/>
    <lineage>
        <taxon>Bacteria</taxon>
        <taxon>Bacillati</taxon>
        <taxon>Actinomycetota</taxon>
        <taxon>Coriobacteriia</taxon>
        <taxon>Coriobacteriales</taxon>
        <taxon>Atopobiaceae</taxon>
        <taxon>Atopobium</taxon>
    </lineage>
</organism>
<evidence type="ECO:0000313" key="2">
    <source>
        <dbReference type="EMBL" id="KXB33003.1"/>
    </source>
</evidence>
<dbReference type="Pfam" id="PF12746">
    <property type="entry name" value="GNAT_acetyltran"/>
    <property type="match status" value="1"/>
</dbReference>
<dbReference type="OrthoDB" id="248489at2"/>
<keyword evidence="2" id="KW-0808">Transferase</keyword>
<dbReference type="GO" id="GO:0016747">
    <property type="term" value="F:acyltransferase activity, transferring groups other than amino-acyl groups"/>
    <property type="evidence" value="ECO:0007669"/>
    <property type="project" value="InterPro"/>
</dbReference>
<name>A0A133XQ06_9ACTN</name>
<accession>A0A133XQ06</accession>
<dbReference type="InterPro" id="IPR016181">
    <property type="entry name" value="Acyl_CoA_acyltransferase"/>
</dbReference>
<dbReference type="EMBL" id="LSCR01000042">
    <property type="protein sequence ID" value="KXB33003.1"/>
    <property type="molecule type" value="Genomic_DNA"/>
</dbReference>